<feature type="region of interest" description="Disordered" evidence="8">
    <location>
        <begin position="384"/>
        <end position="405"/>
    </location>
</feature>
<evidence type="ECO:0000256" key="6">
    <source>
        <dbReference type="ARBA" id="ARBA00022840"/>
    </source>
</evidence>
<dbReference type="InterPro" id="IPR008271">
    <property type="entry name" value="Ser/Thr_kinase_AS"/>
</dbReference>
<dbReference type="PANTHER" id="PTHR43289:SF6">
    <property type="entry name" value="SERINE_THREONINE-PROTEIN KINASE NEKL-3"/>
    <property type="match status" value="1"/>
</dbReference>
<feature type="binding site" evidence="7">
    <location>
        <position position="75"/>
    </location>
    <ligand>
        <name>ATP</name>
        <dbReference type="ChEBI" id="CHEBI:30616"/>
    </ligand>
</feature>
<evidence type="ECO:0000256" key="5">
    <source>
        <dbReference type="ARBA" id="ARBA00022777"/>
    </source>
</evidence>
<evidence type="ECO:0000256" key="8">
    <source>
        <dbReference type="SAM" id="MobiDB-lite"/>
    </source>
</evidence>
<dbReference type="STRING" id="1192034.CAP_8363"/>
<reference evidence="11 12" key="1">
    <citation type="submission" date="2013-05" db="EMBL/GenBank/DDBJ databases">
        <title>Genome assembly of Chondromyces apiculatus DSM 436.</title>
        <authorList>
            <person name="Sharma G."/>
            <person name="Khatri I."/>
            <person name="Kaur C."/>
            <person name="Mayilraj S."/>
            <person name="Subramanian S."/>
        </authorList>
    </citation>
    <scope>NUCLEOTIDE SEQUENCE [LARGE SCALE GENOMIC DNA]</scope>
    <source>
        <strain evidence="11 12">DSM 436</strain>
    </source>
</reference>
<dbReference type="PROSITE" id="PS50011">
    <property type="entry name" value="PROTEIN_KINASE_DOM"/>
    <property type="match status" value="1"/>
</dbReference>
<dbReference type="FunFam" id="1.10.510.10:FF:000021">
    <property type="entry name" value="Serine/threonine protein kinase"/>
    <property type="match status" value="1"/>
</dbReference>
<protein>
    <recommendedName>
        <fullName evidence="1">non-specific serine/threonine protein kinase</fullName>
        <ecNumber evidence="1">2.7.11.1</ecNumber>
    </recommendedName>
</protein>
<dbReference type="InterPro" id="IPR011009">
    <property type="entry name" value="Kinase-like_dom_sf"/>
</dbReference>
<feature type="compositionally biased region" description="Pro residues" evidence="8">
    <location>
        <begin position="393"/>
        <end position="405"/>
    </location>
</feature>
<feature type="transmembrane region" description="Helical" evidence="9">
    <location>
        <begin position="407"/>
        <end position="427"/>
    </location>
</feature>
<evidence type="ECO:0000259" key="10">
    <source>
        <dbReference type="PROSITE" id="PS50011"/>
    </source>
</evidence>
<keyword evidence="9" id="KW-0812">Transmembrane</keyword>
<keyword evidence="5 11" id="KW-0418">Kinase</keyword>
<evidence type="ECO:0000256" key="4">
    <source>
        <dbReference type="ARBA" id="ARBA00022741"/>
    </source>
</evidence>
<dbReference type="Gene3D" id="1.10.510.10">
    <property type="entry name" value="Transferase(Phosphotransferase) domain 1"/>
    <property type="match status" value="1"/>
</dbReference>
<feature type="region of interest" description="Disordered" evidence="8">
    <location>
        <begin position="449"/>
        <end position="510"/>
    </location>
</feature>
<dbReference type="InterPro" id="IPR017441">
    <property type="entry name" value="Protein_kinase_ATP_BS"/>
</dbReference>
<keyword evidence="9" id="KW-1133">Transmembrane helix</keyword>
<evidence type="ECO:0000256" key="1">
    <source>
        <dbReference type="ARBA" id="ARBA00012513"/>
    </source>
</evidence>
<dbReference type="GO" id="GO:0004674">
    <property type="term" value="F:protein serine/threonine kinase activity"/>
    <property type="evidence" value="ECO:0007669"/>
    <property type="project" value="UniProtKB-KW"/>
</dbReference>
<evidence type="ECO:0000256" key="7">
    <source>
        <dbReference type="PROSITE-ProRule" id="PRU10141"/>
    </source>
</evidence>
<gene>
    <name evidence="11" type="ORF">CAP_8363</name>
</gene>
<proteinExistence type="predicted"/>
<sequence>MDCPACHTPNTDGARFCAKCGSLLPVNAPEGADPLINQVVGGRFRITGVLGEGGMGRVYFGEQQMGTSVRKVAVKVLLAQYAKDPQVMARFKRECGTVAELEHPNTIRFYDFGETPTGDLYIAMELLNGQSLEEALEKGGALAPERVDRIMGQVCGSLEEAHDKGIIHRDLKPANIFLTKRGGEADYVKVLDFGIARRDERNSKAEQKLTQQGTVLGTPPYMSPEQFMGKELTIGSDIYSLGIVTYEMLTGRLPFDADTPWAWATQHMTAQPSPFETTQIGAAIPAKMKTAILRALSKSPEQRQQTVREFYDELTLGAGPRLSVLASAHHATSQMPSTSGAPGPRPGGTQIGEPLFVGGPPGGAGNTIMEASPLMGGPPPVVHATTGSAQVYPAPPPTSPTPKKSPVPLIAGGAVVAVVALIGIIFAMKGSGNSDDGGASIPMPSSSFSTAVVASDPVPSSAPSEAASEAASAQPAGQPSKPNTGSQTGQGSQQTTGTQPTTPTGAGAGSAADEACKKAISLALNHPSLAVNHYANCDGPNKAAARSAIDSGARRAVATKGCAAKADAQAAAKIGAGGAMSDLQKKKCR</sequence>
<feature type="compositionally biased region" description="Low complexity" evidence="8">
    <location>
        <begin position="451"/>
        <end position="510"/>
    </location>
</feature>
<name>A0A017SYE0_9BACT</name>
<keyword evidence="9" id="KW-0472">Membrane</keyword>
<evidence type="ECO:0000256" key="9">
    <source>
        <dbReference type="SAM" id="Phobius"/>
    </source>
</evidence>
<evidence type="ECO:0000256" key="2">
    <source>
        <dbReference type="ARBA" id="ARBA00022527"/>
    </source>
</evidence>
<dbReference type="EC" id="2.7.11.1" evidence="1"/>
<evidence type="ECO:0000313" key="11">
    <source>
        <dbReference type="EMBL" id="EYF01321.1"/>
    </source>
</evidence>
<dbReference type="OrthoDB" id="5483102at2"/>
<comment type="caution">
    <text evidence="11">The sequence shown here is derived from an EMBL/GenBank/DDBJ whole genome shotgun (WGS) entry which is preliminary data.</text>
</comment>
<evidence type="ECO:0000313" key="12">
    <source>
        <dbReference type="Proteomes" id="UP000019678"/>
    </source>
</evidence>
<dbReference type="InterPro" id="IPR026870">
    <property type="entry name" value="Zinc_ribbon_dom"/>
</dbReference>
<feature type="compositionally biased region" description="Polar residues" evidence="8">
    <location>
        <begin position="330"/>
        <end position="340"/>
    </location>
</feature>
<feature type="domain" description="Protein kinase" evidence="10">
    <location>
        <begin position="44"/>
        <end position="316"/>
    </location>
</feature>
<dbReference type="GO" id="GO:0005524">
    <property type="term" value="F:ATP binding"/>
    <property type="evidence" value="ECO:0007669"/>
    <property type="project" value="UniProtKB-UniRule"/>
</dbReference>
<dbReference type="RefSeq" id="WP_044249524.1">
    <property type="nucleotide sequence ID" value="NZ_ASRX01000083.1"/>
</dbReference>
<feature type="region of interest" description="Disordered" evidence="8">
    <location>
        <begin position="328"/>
        <end position="350"/>
    </location>
</feature>
<dbReference type="SMART" id="SM00220">
    <property type="entry name" value="S_TKc"/>
    <property type="match status" value="1"/>
</dbReference>
<dbReference type="InterPro" id="IPR000719">
    <property type="entry name" value="Prot_kinase_dom"/>
</dbReference>
<dbReference type="Pfam" id="PF00069">
    <property type="entry name" value="Pkinase"/>
    <property type="match status" value="1"/>
</dbReference>
<keyword evidence="2" id="KW-0723">Serine/threonine-protein kinase</keyword>
<dbReference type="PROSITE" id="PS00107">
    <property type="entry name" value="PROTEIN_KINASE_ATP"/>
    <property type="match status" value="1"/>
</dbReference>
<dbReference type="Gene3D" id="3.30.200.20">
    <property type="entry name" value="Phosphorylase Kinase, domain 1"/>
    <property type="match status" value="1"/>
</dbReference>
<keyword evidence="6 7" id="KW-0067">ATP-binding</keyword>
<dbReference type="Pfam" id="PF13240">
    <property type="entry name" value="Zn_Ribbon_1"/>
    <property type="match status" value="1"/>
</dbReference>
<dbReference type="EMBL" id="ASRX01000083">
    <property type="protein sequence ID" value="EYF01321.1"/>
    <property type="molecule type" value="Genomic_DNA"/>
</dbReference>
<organism evidence="11 12">
    <name type="scientific">Chondromyces apiculatus DSM 436</name>
    <dbReference type="NCBI Taxonomy" id="1192034"/>
    <lineage>
        <taxon>Bacteria</taxon>
        <taxon>Pseudomonadati</taxon>
        <taxon>Myxococcota</taxon>
        <taxon>Polyangia</taxon>
        <taxon>Polyangiales</taxon>
        <taxon>Polyangiaceae</taxon>
        <taxon>Chondromyces</taxon>
    </lineage>
</organism>
<dbReference type="eggNOG" id="COG0515">
    <property type="taxonomic scope" value="Bacteria"/>
</dbReference>
<keyword evidence="4 7" id="KW-0547">Nucleotide-binding</keyword>
<keyword evidence="3" id="KW-0808">Transferase</keyword>
<dbReference type="SUPFAM" id="SSF56112">
    <property type="entry name" value="Protein kinase-like (PK-like)"/>
    <property type="match status" value="1"/>
</dbReference>
<dbReference type="CDD" id="cd14014">
    <property type="entry name" value="STKc_PknB_like"/>
    <property type="match status" value="1"/>
</dbReference>
<accession>A0A017SYE0</accession>
<dbReference type="PROSITE" id="PS00108">
    <property type="entry name" value="PROTEIN_KINASE_ST"/>
    <property type="match status" value="1"/>
</dbReference>
<keyword evidence="12" id="KW-1185">Reference proteome</keyword>
<evidence type="ECO:0000256" key="3">
    <source>
        <dbReference type="ARBA" id="ARBA00022679"/>
    </source>
</evidence>
<dbReference type="Proteomes" id="UP000019678">
    <property type="component" value="Unassembled WGS sequence"/>
</dbReference>
<dbReference type="PANTHER" id="PTHR43289">
    <property type="entry name" value="MITOGEN-ACTIVATED PROTEIN KINASE KINASE KINASE 20-RELATED"/>
    <property type="match status" value="1"/>
</dbReference>
<dbReference type="AlphaFoldDB" id="A0A017SYE0"/>